<dbReference type="SMART" id="SM00634">
    <property type="entry name" value="BID_1"/>
    <property type="match status" value="2"/>
</dbReference>
<evidence type="ECO:0000313" key="4">
    <source>
        <dbReference type="Proteomes" id="UP000037395"/>
    </source>
</evidence>
<comment type="caution">
    <text evidence="3">The sequence shown here is derived from an EMBL/GenBank/DDBJ whole genome shotgun (WGS) entry which is preliminary data.</text>
</comment>
<dbReference type="SUPFAM" id="SSF49373">
    <property type="entry name" value="Invasin/intimin cell-adhesion fragments"/>
    <property type="match status" value="2"/>
</dbReference>
<keyword evidence="4" id="KW-1185">Reference proteome</keyword>
<evidence type="ECO:0000313" key="3">
    <source>
        <dbReference type="EMBL" id="OEV34676.1"/>
    </source>
</evidence>
<protein>
    <recommendedName>
        <fullName evidence="2">Big-1 domain-containing protein</fullName>
    </recommendedName>
</protein>
<evidence type="ECO:0000256" key="1">
    <source>
        <dbReference type="ARBA" id="ARBA00010116"/>
    </source>
</evidence>
<reference evidence="3" key="1">
    <citation type="submission" date="2016-08" db="EMBL/GenBank/DDBJ databases">
        <title>Sequencing, Assembly and Comparative Genomics of S. aureofaciens ATCC 10762.</title>
        <authorList>
            <person name="Gradnigo J.S."/>
            <person name="Johnson N."/>
            <person name="Somerville G.A."/>
        </authorList>
    </citation>
    <scope>NUCLEOTIDE SEQUENCE [LARGE SCALE GENOMIC DNA]</scope>
    <source>
        <strain evidence="3">ATCC 10762</strain>
    </source>
</reference>
<dbReference type="GO" id="GO:0005975">
    <property type="term" value="P:carbohydrate metabolic process"/>
    <property type="evidence" value="ECO:0007669"/>
    <property type="project" value="UniProtKB-ARBA"/>
</dbReference>
<dbReference type="InterPro" id="IPR008964">
    <property type="entry name" value="Invasin/intimin_cell_adhesion"/>
</dbReference>
<comment type="similarity">
    <text evidence="1">Belongs to the intimin/invasin family.</text>
</comment>
<name>A0A1E7N1X6_KITAU</name>
<dbReference type="EMBL" id="JPRF03000043">
    <property type="protein sequence ID" value="OEV34676.1"/>
    <property type="molecule type" value="Genomic_DNA"/>
</dbReference>
<proteinExistence type="inferred from homology"/>
<dbReference type="InterPro" id="IPR013783">
    <property type="entry name" value="Ig-like_fold"/>
</dbReference>
<accession>A0A1E7N1X6</accession>
<dbReference type="InterPro" id="IPR003344">
    <property type="entry name" value="Big_1_dom"/>
</dbReference>
<sequence length="483" mass="45978">MAACSAFTATATGAPVGAVTAVFFYDGAAPQSLPVVAGAAGPATFTAVGSGAQLVLVTYLNAVAAVVGTDSGTVTVNAAPAGTISTTLSIGVGGLVTAQTTLTCSAGLTSVNGTLTYTLPGGGTVTAPVVNGVVGPASLGLALTAGQLVGVSFTPAAGTCAACTFAPITVTVPAPLACSVVVIQPVAPVVVGQPTVVSAVVLCNGVPVAGAAVTFNGDGAAPVTVTTNALGIASGSMTFPTAGPVSLTATVTAAGTTCTCTNVVSLPVTVTVTPPATCQVFLLPPVAPVVVGQPTVVSAVVLCNGVPVAGAAVTFNGGGAAPVTVTTNALGIASGSMTFPTAGPVSLTATVTAAGTTCTCTNVVSLPVPITVGVGGPAVSLQALPSCWQGHWEHAPATPSHGQPYPFTATLKAQLTPAAAGVTVNFLVAGQPVGSAVTDASGIAILTTDLNLLQVQSGAFTATATVGGTPLQSTGTLLPCRPL</sequence>
<dbReference type="Gene3D" id="2.60.40.10">
    <property type="entry name" value="Immunoglobulins"/>
    <property type="match status" value="2"/>
</dbReference>
<dbReference type="Proteomes" id="UP000037395">
    <property type="component" value="Unassembled WGS sequence"/>
</dbReference>
<organism evidence="3 4">
    <name type="scientific">Kitasatospora aureofaciens</name>
    <name type="common">Streptomyces aureofaciens</name>
    <dbReference type="NCBI Taxonomy" id="1894"/>
    <lineage>
        <taxon>Bacteria</taxon>
        <taxon>Bacillati</taxon>
        <taxon>Actinomycetota</taxon>
        <taxon>Actinomycetes</taxon>
        <taxon>Kitasatosporales</taxon>
        <taxon>Streptomycetaceae</taxon>
        <taxon>Kitasatospora</taxon>
    </lineage>
</organism>
<feature type="domain" description="Big-1" evidence="2">
    <location>
        <begin position="278"/>
        <end position="361"/>
    </location>
</feature>
<feature type="domain" description="Big-1" evidence="2">
    <location>
        <begin position="179"/>
        <end position="261"/>
    </location>
</feature>
<evidence type="ECO:0000259" key="2">
    <source>
        <dbReference type="SMART" id="SM00634"/>
    </source>
</evidence>
<dbReference type="AlphaFoldDB" id="A0A1E7N1X6"/>
<gene>
    <name evidence="3" type="ORF">HS99_0009300</name>
</gene>